<feature type="compositionally biased region" description="Polar residues" evidence="2">
    <location>
        <begin position="370"/>
        <end position="381"/>
    </location>
</feature>
<name>A0A1W0A416_9STRA</name>
<proteinExistence type="predicted"/>
<reference evidence="3 4" key="1">
    <citation type="journal article" date="2014" name="Genome Biol. Evol.">
        <title>The secreted proteins of Achlya hypogyna and Thraustotheca clavata identify the ancestral oomycete secretome and reveal gene acquisitions by horizontal gene transfer.</title>
        <authorList>
            <person name="Misner I."/>
            <person name="Blouin N."/>
            <person name="Leonard G."/>
            <person name="Richards T.A."/>
            <person name="Lane C.E."/>
        </authorList>
    </citation>
    <scope>NUCLEOTIDE SEQUENCE [LARGE SCALE GENOMIC DNA]</scope>
    <source>
        <strain evidence="3 4">ATCC 34112</strain>
    </source>
</reference>
<comment type="caution">
    <text evidence="3">The sequence shown here is derived from an EMBL/GenBank/DDBJ whole genome shotgun (WGS) entry which is preliminary data.</text>
</comment>
<sequence length="1926" mass="222130">MGKVVHGWEWATNALWTEEIKCCVRLIDTVLIEGGRPTRWLFASKHGTITKKKDDHLDLYAIADRFVRLSQHPKNTMQYTAYVLFRNGNRKLMDETQLREMIEMLLAPTRAPAVTGIYAYVQPNEMGTMYAVEYKAKGGILVTKQSNSAQMLDPGDAVPLKIRKEIERIVGNVVQFLQSSAQVYIEKMLAEFVVDDDNVLWLMHIPHTVAMSTLNQSQSLPALPQSNVNESTKCRGEFCRMKCSDLPGLYPPPHSSRVPLEDTGQRFKIGFNNVLLARAEMQFLLNPNIDSAQWKQADSAQRAELGRSNPSHFYKQVTVCPNCNQIYAHLQNLRQNSFRNENSQREDNEERTEATVIKKSKKKAKPKFDNQPTNHSNLKPSDTLLQFMGVPQVEATQSTSYSDDQIHEAAFMAELAKQSQLLAPLSTRQPEVDSPNPEIPPPKKSTHKKKSKDNQTILTQFEDEWNQVEASNKAYLSENVKLKETLGNLEAKYTAEKNQWEQERITLNETNVVLEKQSKQLGKRMSSMQKEFSDSLAEKETYFRRQLLQTEQLCNDKLSQQPAPSKQDSTHINATNQLSLIETIEQLTAQLDKEQRDREIERQRLQASHQQEMTRLFERQKLDTESLRVVNRQYIDSMEELKTQLFTSQQQTQVAQTQAKQFKAQIQEAYLVKTSLEERIATLETQSTAQNIGTSKVSGTEMAMEKLNHKIDYLKAQLASEIRCKEELGSTVATLTVNIETMKKERKKLTQDTEESHRKMIEKLEERQRQEIDMISSQNSSLQSKVVQLQANITDLVSDLSAARNKEDNAKLSTEKMAEENARLYKRIAELELSNEELTETINGTKSSLDDANRANLEATLRRLTHERQYLKSQMEGEARCKDELQLRLQEITAQLQDSQNNAKTELSAFKQSSKDKEITLQAQIAKLEECNVLTVGELSSVKHQWNEAKLALYKARERNDADQTEIEATRTEVAQMKMSLIAAKEELLKERERSKGSSDRQTKSIAAIKASLIQMEEAKNSEHLAFQEELSQNQLKLSKANTTILELEALQIENLKKSKRALALQVILRGIEYRQKRAMALRWLKWSDHTKLLRVVVTQGVKLSETLQAREAVWHERLETMCNDVTEKLILEKEVAMSNVRESLLSDTSEQLKNLANEHTQALRARDEEHKKHCEEVLDKCKAQYEHEMEAMEENHIKAIENLQEAAKIHQIQIESEMNTLRQNLVDQEREMRDNANAVLTQTLREMEMAHQEEIKQLHDSFEKQKRDLQATHANQLDMNTEEFLIQKQEYELQVLAILSMEKCEQEEILRLKYSEHLKTILAQQMSTHESAISDMQQQHVKELDEVIAHWTQLLDKERHTHAATIKDHQNSFDSKLVTELENCRRELLEQKGNAIMSTTAKWQRALADTNARLETEKKVWYEKGVADRESEWQKAAALIKQAQKDEVEKLERDSKLALKCCEEKFELLLAMKTEDMQKSFNMELQSCLSDAKNDKQEAINKAIAKVERETKDLLTNEWLSKMAAEKADHEKQLVDACEEVEKKTSQEYAQRNATEREKWEARKADELYKLQASFREELKKTLENEKGALKAHYEAKLRGLDDEWTQKHNEITEQITNEANERLKSNIRSCEEAAAKLHEEQMVLVQEESEKLIEKVEEAMQQLKKQKENTELELQRVTQALEEAEDAAFDMQEEISTIKKYHAFHHLVLLKSGLQKLQHLVDEIDSKEMEKRSLADEWQQKLEDSSNTFTQQLGQSQKNCAQLEQIYSKVYETLVNYKRDELIQHRSASNVVTGELSVLHAQITQVLDTKAESERDIDKTQAELGALEEEISQIQLMKDGHVNQAQVARKRRLHQESEMMLETIETKKTKIRGIDAKLQELHGSQRAKEEEMKGLERQLVQILVEQQKQLLSLITAARASPMQA</sequence>
<evidence type="ECO:0000256" key="2">
    <source>
        <dbReference type="SAM" id="MobiDB-lite"/>
    </source>
</evidence>
<feature type="coiled-coil region" evidence="1">
    <location>
        <begin position="577"/>
        <end position="604"/>
    </location>
</feature>
<feature type="region of interest" description="Disordered" evidence="2">
    <location>
        <begin position="427"/>
        <end position="453"/>
    </location>
</feature>
<protein>
    <submittedName>
        <fullName evidence="3">Uncharacterized protein</fullName>
    </submittedName>
</protein>
<dbReference type="Proteomes" id="UP000243217">
    <property type="component" value="Unassembled WGS sequence"/>
</dbReference>
<feature type="coiled-coil region" evidence="1">
    <location>
        <begin position="1146"/>
        <end position="1273"/>
    </location>
</feature>
<feature type="coiled-coil region" evidence="1">
    <location>
        <begin position="732"/>
        <end position="902"/>
    </location>
</feature>
<keyword evidence="4" id="KW-1185">Reference proteome</keyword>
<feature type="coiled-coil region" evidence="1">
    <location>
        <begin position="1622"/>
        <end position="1739"/>
    </location>
</feature>
<gene>
    <name evidence="3" type="ORF">THRCLA_02868</name>
</gene>
<feature type="coiled-coil region" evidence="1">
    <location>
        <begin position="472"/>
        <end position="517"/>
    </location>
</feature>
<feature type="region of interest" description="Disordered" evidence="2">
    <location>
        <begin position="338"/>
        <end position="381"/>
    </location>
</feature>
<accession>A0A1W0A416</accession>
<organism evidence="3 4">
    <name type="scientific">Thraustotheca clavata</name>
    <dbReference type="NCBI Taxonomy" id="74557"/>
    <lineage>
        <taxon>Eukaryota</taxon>
        <taxon>Sar</taxon>
        <taxon>Stramenopiles</taxon>
        <taxon>Oomycota</taxon>
        <taxon>Saprolegniomycetes</taxon>
        <taxon>Saprolegniales</taxon>
        <taxon>Achlyaceae</taxon>
        <taxon>Thraustotheca</taxon>
    </lineage>
</organism>
<keyword evidence="1" id="KW-0175">Coiled coil</keyword>
<dbReference type="OrthoDB" id="77418at2759"/>
<feature type="coiled-coil region" evidence="1">
    <location>
        <begin position="1880"/>
        <end position="1907"/>
    </location>
</feature>
<dbReference type="EMBL" id="JNBS01000526">
    <property type="protein sequence ID" value="OQS04939.1"/>
    <property type="molecule type" value="Genomic_DNA"/>
</dbReference>
<feature type="coiled-coil region" evidence="1">
    <location>
        <begin position="1483"/>
        <end position="1548"/>
    </location>
</feature>
<evidence type="ECO:0000256" key="1">
    <source>
        <dbReference type="SAM" id="Coils"/>
    </source>
</evidence>
<dbReference type="STRING" id="74557.A0A1W0A416"/>
<feature type="compositionally biased region" description="Basic and acidic residues" evidence="2">
    <location>
        <begin position="342"/>
        <end position="353"/>
    </location>
</feature>
<evidence type="ECO:0000313" key="3">
    <source>
        <dbReference type="EMBL" id="OQS04939.1"/>
    </source>
</evidence>
<feature type="coiled-coil region" evidence="1">
    <location>
        <begin position="1805"/>
        <end position="1839"/>
    </location>
</feature>
<evidence type="ECO:0000313" key="4">
    <source>
        <dbReference type="Proteomes" id="UP000243217"/>
    </source>
</evidence>